<dbReference type="EMBL" id="OU892285">
    <property type="protein sequence ID" value="CAG9773752.1"/>
    <property type="molecule type" value="Genomic_DNA"/>
</dbReference>
<dbReference type="OrthoDB" id="6779030at2759"/>
<sequence>MSMKQFCKTLKQCAEKLEEDLKYNINGFHNQFFGKTMTETKLALERAKDYHYKEIIDSIAIILKNVEIIIFHQDKIEWLGQEDNFTSEDLKRFSYVKRQVFAFSKQDNVSRSEENLSKNVSKRERRRTASEISIGTLEAWEKYLDKKEDPIENIEEIKKIVPKRTLSNARARKKFVSSTVGGFLDYEERRRNLDSIVERSSFDERNDFNRISECIEESTIQNNEGNGVDTKTDVFNEVNNNPIKEEDLGVEIVENLGAVKMKPKIVDVVYKKNPSLME</sequence>
<evidence type="ECO:0000313" key="2">
    <source>
        <dbReference type="Proteomes" id="UP001152799"/>
    </source>
</evidence>
<gene>
    <name evidence="1" type="ORF">CEUTPL_LOCUS14138</name>
</gene>
<dbReference type="Proteomes" id="UP001152799">
    <property type="component" value="Chromosome 9"/>
</dbReference>
<evidence type="ECO:0000313" key="1">
    <source>
        <dbReference type="EMBL" id="CAG9773752.1"/>
    </source>
</evidence>
<accession>A0A9N9N241</accession>
<proteinExistence type="predicted"/>
<name>A0A9N9N241_9CUCU</name>
<keyword evidence="2" id="KW-1185">Reference proteome</keyword>
<dbReference type="AlphaFoldDB" id="A0A9N9N241"/>
<organism evidence="1 2">
    <name type="scientific">Ceutorhynchus assimilis</name>
    <name type="common">cabbage seed weevil</name>
    <dbReference type="NCBI Taxonomy" id="467358"/>
    <lineage>
        <taxon>Eukaryota</taxon>
        <taxon>Metazoa</taxon>
        <taxon>Ecdysozoa</taxon>
        <taxon>Arthropoda</taxon>
        <taxon>Hexapoda</taxon>
        <taxon>Insecta</taxon>
        <taxon>Pterygota</taxon>
        <taxon>Neoptera</taxon>
        <taxon>Endopterygota</taxon>
        <taxon>Coleoptera</taxon>
        <taxon>Polyphaga</taxon>
        <taxon>Cucujiformia</taxon>
        <taxon>Curculionidae</taxon>
        <taxon>Ceutorhynchinae</taxon>
        <taxon>Ceutorhynchus</taxon>
    </lineage>
</organism>
<protein>
    <submittedName>
        <fullName evidence="1">Uncharacterized protein</fullName>
    </submittedName>
</protein>
<reference evidence="1" key="1">
    <citation type="submission" date="2022-01" db="EMBL/GenBank/DDBJ databases">
        <authorList>
            <person name="King R."/>
        </authorList>
    </citation>
    <scope>NUCLEOTIDE SEQUENCE</scope>
</reference>